<reference evidence="1" key="1">
    <citation type="journal article" date="2020" name="Nat. Commun.">
        <title>Large-scale genome sequencing of mycorrhizal fungi provides insights into the early evolution of symbiotic traits.</title>
        <authorList>
            <person name="Miyauchi S."/>
            <person name="Kiss E."/>
            <person name="Kuo A."/>
            <person name="Drula E."/>
            <person name="Kohler A."/>
            <person name="Sanchez-Garcia M."/>
            <person name="Morin E."/>
            <person name="Andreopoulos B."/>
            <person name="Barry K.W."/>
            <person name="Bonito G."/>
            <person name="Buee M."/>
            <person name="Carver A."/>
            <person name="Chen C."/>
            <person name="Cichocki N."/>
            <person name="Clum A."/>
            <person name="Culley D."/>
            <person name="Crous P.W."/>
            <person name="Fauchery L."/>
            <person name="Girlanda M."/>
            <person name="Hayes R.D."/>
            <person name="Keri Z."/>
            <person name="LaButti K."/>
            <person name="Lipzen A."/>
            <person name="Lombard V."/>
            <person name="Magnuson J."/>
            <person name="Maillard F."/>
            <person name="Murat C."/>
            <person name="Nolan M."/>
            <person name="Ohm R.A."/>
            <person name="Pangilinan J."/>
            <person name="Pereira M.F."/>
            <person name="Perotto S."/>
            <person name="Peter M."/>
            <person name="Pfister S."/>
            <person name="Riley R."/>
            <person name="Sitrit Y."/>
            <person name="Stielow J.B."/>
            <person name="Szollosi G."/>
            <person name="Zifcakova L."/>
            <person name="Stursova M."/>
            <person name="Spatafora J.W."/>
            <person name="Tedersoo L."/>
            <person name="Vaario L.M."/>
            <person name="Yamada A."/>
            <person name="Yan M."/>
            <person name="Wang P."/>
            <person name="Xu J."/>
            <person name="Bruns T."/>
            <person name="Baldrian P."/>
            <person name="Vilgalys R."/>
            <person name="Dunand C."/>
            <person name="Henrissat B."/>
            <person name="Grigoriev I.V."/>
            <person name="Hibbett D."/>
            <person name="Nagy L.G."/>
            <person name="Martin F.M."/>
        </authorList>
    </citation>
    <scope>NUCLEOTIDE SEQUENCE</scope>
    <source>
        <strain evidence="1">UH-Tt-Lm1</strain>
    </source>
</reference>
<name>A0A9P6HB94_9AGAM</name>
<accession>A0A9P6HB94</accession>
<sequence>MFRGFILVGVSWSGSMVTPHSPLLRETPTRWCSRVCSQGEERYWGRPFCVSVTRSACLFLSASSSRGVGSLHSSPQWSRRFMLVRGPTSRNETTEFKWVPRFNSTEEVDVEGLLEVWSGRIMAGGCHVVFANASNESFVRSSFVRVYGTDDPRWVFPPNSTIGCPVCIEGPTVPQNIYLWHTETQIKKRSFRFGITSIAALSKTA</sequence>
<evidence type="ECO:0000313" key="1">
    <source>
        <dbReference type="EMBL" id="KAF9783218.1"/>
    </source>
</evidence>
<keyword evidence="2" id="KW-1185">Reference proteome</keyword>
<comment type="caution">
    <text evidence="1">The sequence shown here is derived from an EMBL/GenBank/DDBJ whole genome shotgun (WGS) entry which is preliminary data.</text>
</comment>
<organism evidence="1 2">
    <name type="scientific">Thelephora terrestris</name>
    <dbReference type="NCBI Taxonomy" id="56493"/>
    <lineage>
        <taxon>Eukaryota</taxon>
        <taxon>Fungi</taxon>
        <taxon>Dikarya</taxon>
        <taxon>Basidiomycota</taxon>
        <taxon>Agaricomycotina</taxon>
        <taxon>Agaricomycetes</taxon>
        <taxon>Thelephorales</taxon>
        <taxon>Thelephoraceae</taxon>
        <taxon>Thelephora</taxon>
    </lineage>
</organism>
<reference evidence="1" key="2">
    <citation type="submission" date="2020-11" db="EMBL/GenBank/DDBJ databases">
        <authorList>
            <consortium name="DOE Joint Genome Institute"/>
            <person name="Kuo A."/>
            <person name="Miyauchi S."/>
            <person name="Kiss E."/>
            <person name="Drula E."/>
            <person name="Kohler A."/>
            <person name="Sanchez-Garcia M."/>
            <person name="Andreopoulos B."/>
            <person name="Barry K.W."/>
            <person name="Bonito G."/>
            <person name="Buee M."/>
            <person name="Carver A."/>
            <person name="Chen C."/>
            <person name="Cichocki N."/>
            <person name="Clum A."/>
            <person name="Culley D."/>
            <person name="Crous P.W."/>
            <person name="Fauchery L."/>
            <person name="Girlanda M."/>
            <person name="Hayes R."/>
            <person name="Keri Z."/>
            <person name="Labutti K."/>
            <person name="Lipzen A."/>
            <person name="Lombard V."/>
            <person name="Magnuson J."/>
            <person name="Maillard F."/>
            <person name="Morin E."/>
            <person name="Murat C."/>
            <person name="Nolan M."/>
            <person name="Ohm R."/>
            <person name="Pangilinan J."/>
            <person name="Pereira M."/>
            <person name="Perotto S."/>
            <person name="Peter M."/>
            <person name="Riley R."/>
            <person name="Sitrit Y."/>
            <person name="Stielow B."/>
            <person name="Szollosi G."/>
            <person name="Zifcakova L."/>
            <person name="Stursova M."/>
            <person name="Spatafora J.W."/>
            <person name="Tedersoo L."/>
            <person name="Vaario L.-M."/>
            <person name="Yamada A."/>
            <person name="Yan M."/>
            <person name="Wang P."/>
            <person name="Xu J."/>
            <person name="Bruns T."/>
            <person name="Baldrian P."/>
            <person name="Vilgalys R."/>
            <person name="Henrissat B."/>
            <person name="Grigoriev I.V."/>
            <person name="Hibbett D."/>
            <person name="Nagy L.G."/>
            <person name="Martin F.M."/>
        </authorList>
    </citation>
    <scope>NUCLEOTIDE SEQUENCE</scope>
    <source>
        <strain evidence="1">UH-Tt-Lm1</strain>
    </source>
</reference>
<evidence type="ECO:0000313" key="2">
    <source>
        <dbReference type="Proteomes" id="UP000736335"/>
    </source>
</evidence>
<dbReference type="EMBL" id="WIUZ02000010">
    <property type="protein sequence ID" value="KAF9783218.1"/>
    <property type="molecule type" value="Genomic_DNA"/>
</dbReference>
<dbReference type="Proteomes" id="UP000736335">
    <property type="component" value="Unassembled WGS sequence"/>
</dbReference>
<proteinExistence type="predicted"/>
<gene>
    <name evidence="1" type="ORF">BJ322DRAFT_1219677</name>
</gene>
<dbReference type="AlphaFoldDB" id="A0A9P6HB94"/>
<protein>
    <submittedName>
        <fullName evidence="1">Uncharacterized protein</fullName>
    </submittedName>
</protein>